<dbReference type="AlphaFoldDB" id="A0A1F7L172"/>
<evidence type="ECO:0000313" key="5">
    <source>
        <dbReference type="EMBL" id="OGK73839.1"/>
    </source>
</evidence>
<evidence type="ECO:0000313" key="6">
    <source>
        <dbReference type="Proteomes" id="UP000177050"/>
    </source>
</evidence>
<dbReference type="Pfam" id="PF00535">
    <property type="entry name" value="Glycos_transf_2"/>
    <property type="match status" value="1"/>
</dbReference>
<dbReference type="Proteomes" id="UP000177050">
    <property type="component" value="Unassembled WGS sequence"/>
</dbReference>
<evidence type="ECO:0000256" key="3">
    <source>
        <dbReference type="ARBA" id="ARBA00022679"/>
    </source>
</evidence>
<evidence type="ECO:0000259" key="4">
    <source>
        <dbReference type="Pfam" id="PF00535"/>
    </source>
</evidence>
<dbReference type="PANTHER" id="PTHR43398:SF1">
    <property type="entry name" value="DOLICHOL-PHOSPHATE MANNOSYLTRANSFERASE SUBUNIT 1"/>
    <property type="match status" value="1"/>
</dbReference>
<comment type="similarity">
    <text evidence="1">Belongs to the glycosyltransferase 2 family.</text>
</comment>
<dbReference type="EMBL" id="MGBR01000001">
    <property type="protein sequence ID" value="OGK73839.1"/>
    <property type="molecule type" value="Genomic_DNA"/>
</dbReference>
<evidence type="ECO:0000256" key="1">
    <source>
        <dbReference type="ARBA" id="ARBA00006739"/>
    </source>
</evidence>
<reference evidence="5 6" key="1">
    <citation type="journal article" date="2016" name="Nat. Commun.">
        <title>Thousands of microbial genomes shed light on interconnected biogeochemical processes in an aquifer system.</title>
        <authorList>
            <person name="Anantharaman K."/>
            <person name="Brown C.T."/>
            <person name="Hug L.A."/>
            <person name="Sharon I."/>
            <person name="Castelle C.J."/>
            <person name="Probst A.J."/>
            <person name="Thomas B.C."/>
            <person name="Singh A."/>
            <person name="Wilkins M.J."/>
            <person name="Karaoz U."/>
            <person name="Brodie E.L."/>
            <person name="Williams K.H."/>
            <person name="Hubbard S.S."/>
            <person name="Banfield J.F."/>
        </authorList>
    </citation>
    <scope>NUCLEOTIDE SEQUENCE [LARGE SCALE GENOMIC DNA]</scope>
</reference>
<dbReference type="CDD" id="cd02440">
    <property type="entry name" value="AdoMet_MTases"/>
    <property type="match status" value="1"/>
</dbReference>
<gene>
    <name evidence="5" type="ORF">A3K52_03595</name>
</gene>
<name>A0A1F7L172_9BACT</name>
<protein>
    <recommendedName>
        <fullName evidence="4">Glycosyltransferase 2-like domain-containing protein</fullName>
    </recommendedName>
</protein>
<feature type="domain" description="Glycosyltransferase 2-like" evidence="4">
    <location>
        <begin position="18"/>
        <end position="187"/>
    </location>
</feature>
<dbReference type="InterPro" id="IPR029044">
    <property type="entry name" value="Nucleotide-diphossugar_trans"/>
</dbReference>
<proteinExistence type="inferred from homology"/>
<dbReference type="InterPro" id="IPR029063">
    <property type="entry name" value="SAM-dependent_MTases_sf"/>
</dbReference>
<keyword evidence="2" id="KW-0328">Glycosyltransferase</keyword>
<dbReference type="InterPro" id="IPR039528">
    <property type="entry name" value="DPM1-like"/>
</dbReference>
<dbReference type="CDD" id="cd04179">
    <property type="entry name" value="DPM_DPG-synthase_like"/>
    <property type="match status" value="1"/>
</dbReference>
<dbReference type="Gene3D" id="3.40.50.150">
    <property type="entry name" value="Vaccinia Virus protein VP39"/>
    <property type="match status" value="1"/>
</dbReference>
<keyword evidence="3" id="KW-0808">Transferase</keyword>
<dbReference type="GO" id="GO:0009247">
    <property type="term" value="P:glycolipid biosynthetic process"/>
    <property type="evidence" value="ECO:0007669"/>
    <property type="project" value="TreeGrafter"/>
</dbReference>
<evidence type="ECO:0000256" key="2">
    <source>
        <dbReference type="ARBA" id="ARBA00022676"/>
    </source>
</evidence>
<sequence>MNFDPKTQRLLARKKIAIFIVMYNAEHFIENVLKRIPVLLRNKFTEIFIVDDSSTDRSIKKALIASKNLGYKHIRILKTPYNRGYGGNQKLGYLYAIKRKFDYVILLHGDGQYAPESLPDIINALNDISIDAVFGSRMINKWDALKGKMPVYKWIGNIILTYIENALLHAHLSEFHSGYRAYKVAALSSIPFEKNSDGFHFDTEIIIQLLGMGKQIREIKIPTYYGMEICHVNGISYAFQCLKSVIKYNISRFGIFYEPKFDIANGSTANSYLLKRSPFSIHQYIIKTLDNRTKTVIDLGANEGRLSAILAKKIKKVISVDIKKPTQSGKAKALMVDLESAFDKKLGRGVYDIALALDVIEHLKNPEMTAARIFNILKPSGVLYASTGNIAYAPIRLSLLLGMFNYGKRGILDLTHIRLFTTDSFRRLFEQHGFRVKNIRYFGPPIFDLSNKNIVFKLLDFILYHAAQVWPSLFAYQFLIEAQRLDSVDEIYEKTFR</sequence>
<accession>A0A1F7L172</accession>
<dbReference type="Gene3D" id="3.90.550.10">
    <property type="entry name" value="Spore Coat Polysaccharide Biosynthesis Protein SpsA, Chain A"/>
    <property type="match status" value="1"/>
</dbReference>
<comment type="caution">
    <text evidence="5">The sequence shown here is derived from an EMBL/GenBank/DDBJ whole genome shotgun (WGS) entry which is preliminary data.</text>
</comment>
<dbReference type="SUPFAM" id="SSF53448">
    <property type="entry name" value="Nucleotide-diphospho-sugar transferases"/>
    <property type="match status" value="1"/>
</dbReference>
<dbReference type="InterPro" id="IPR001173">
    <property type="entry name" value="Glyco_trans_2-like"/>
</dbReference>
<dbReference type="GO" id="GO:0004582">
    <property type="term" value="F:dolichyl-phosphate beta-D-mannosyltransferase activity"/>
    <property type="evidence" value="ECO:0007669"/>
    <property type="project" value="InterPro"/>
</dbReference>
<dbReference type="SUPFAM" id="SSF53335">
    <property type="entry name" value="S-adenosyl-L-methionine-dependent methyltransferases"/>
    <property type="match status" value="1"/>
</dbReference>
<dbReference type="Pfam" id="PF13489">
    <property type="entry name" value="Methyltransf_23"/>
    <property type="match status" value="1"/>
</dbReference>
<dbReference type="GO" id="GO:0016020">
    <property type="term" value="C:membrane"/>
    <property type="evidence" value="ECO:0007669"/>
    <property type="project" value="GOC"/>
</dbReference>
<dbReference type="PANTHER" id="PTHR43398">
    <property type="entry name" value="DOLICHOL-PHOSPHATE MANNOSYLTRANSFERASE SUBUNIT 1"/>
    <property type="match status" value="1"/>
</dbReference>
<organism evidence="5 6">
    <name type="scientific">Candidatus Roizmanbacteria bacterium RIFOXYD1_FULL_38_12</name>
    <dbReference type="NCBI Taxonomy" id="1802093"/>
    <lineage>
        <taxon>Bacteria</taxon>
        <taxon>Candidatus Roizmaniibacteriota</taxon>
    </lineage>
</organism>